<dbReference type="Proteomes" id="UP000825935">
    <property type="component" value="Chromosome 10"/>
</dbReference>
<comment type="caution">
    <text evidence="1">The sequence shown here is derived from an EMBL/GenBank/DDBJ whole genome shotgun (WGS) entry which is preliminary data.</text>
</comment>
<evidence type="ECO:0000313" key="1">
    <source>
        <dbReference type="EMBL" id="KAH7428261.1"/>
    </source>
</evidence>
<evidence type="ECO:0000313" key="2">
    <source>
        <dbReference type="Proteomes" id="UP000825935"/>
    </source>
</evidence>
<protein>
    <recommendedName>
        <fullName evidence="3">Reverse transcriptase domain-containing protein</fullName>
    </recommendedName>
</protein>
<name>A0A8T2TX00_CERRI</name>
<keyword evidence="2" id="KW-1185">Reference proteome</keyword>
<reference evidence="1" key="1">
    <citation type="submission" date="2021-08" db="EMBL/GenBank/DDBJ databases">
        <title>WGS assembly of Ceratopteris richardii.</title>
        <authorList>
            <person name="Marchant D.B."/>
            <person name="Chen G."/>
            <person name="Jenkins J."/>
            <person name="Shu S."/>
            <person name="Leebens-Mack J."/>
            <person name="Grimwood J."/>
            <person name="Schmutz J."/>
            <person name="Soltis P."/>
            <person name="Soltis D."/>
            <person name="Chen Z.-H."/>
        </authorList>
    </citation>
    <scope>NUCLEOTIDE SEQUENCE</scope>
    <source>
        <strain evidence="1">Whitten #5841</strain>
        <tissue evidence="1">Leaf</tissue>
    </source>
</reference>
<proteinExistence type="predicted"/>
<dbReference type="OrthoDB" id="47785at2759"/>
<organism evidence="1 2">
    <name type="scientific">Ceratopteris richardii</name>
    <name type="common">Triangle waterfern</name>
    <dbReference type="NCBI Taxonomy" id="49495"/>
    <lineage>
        <taxon>Eukaryota</taxon>
        <taxon>Viridiplantae</taxon>
        <taxon>Streptophyta</taxon>
        <taxon>Embryophyta</taxon>
        <taxon>Tracheophyta</taxon>
        <taxon>Polypodiopsida</taxon>
        <taxon>Polypodiidae</taxon>
        <taxon>Polypodiales</taxon>
        <taxon>Pteridineae</taxon>
        <taxon>Pteridaceae</taxon>
        <taxon>Parkerioideae</taxon>
        <taxon>Ceratopteris</taxon>
    </lineage>
</organism>
<evidence type="ECO:0008006" key="3">
    <source>
        <dbReference type="Google" id="ProtNLM"/>
    </source>
</evidence>
<gene>
    <name evidence="1" type="ORF">KP509_10G083600</name>
</gene>
<dbReference type="AlphaFoldDB" id="A0A8T2TX00"/>
<sequence>MMHHLSTSPQLNKHVVASDQEMVGLQIDFAKAFDRIRWDFIVVVLKKLGFGIRFCRLIYILAQDNAFDMEINGSISTPFSIERCVSGMSIESSFLCISFDTNVLYVGS</sequence>
<accession>A0A8T2TX00</accession>
<dbReference type="EMBL" id="CM035415">
    <property type="protein sequence ID" value="KAH7428261.1"/>
    <property type="molecule type" value="Genomic_DNA"/>
</dbReference>